<accession>A0A0A8YVX3</accession>
<sequence>MSPVNILPDSM</sequence>
<proteinExistence type="predicted"/>
<evidence type="ECO:0000313" key="1">
    <source>
        <dbReference type="EMBL" id="JAD31294.1"/>
    </source>
</evidence>
<name>A0A0A8YVX3_ARUDO</name>
<reference evidence="1" key="1">
    <citation type="submission" date="2014-09" db="EMBL/GenBank/DDBJ databases">
        <authorList>
            <person name="Magalhaes I.L.F."/>
            <person name="Oliveira U."/>
            <person name="Santos F.R."/>
            <person name="Vidigal T.H.D.A."/>
            <person name="Brescovit A.D."/>
            <person name="Santos A.J."/>
        </authorList>
    </citation>
    <scope>NUCLEOTIDE SEQUENCE</scope>
    <source>
        <tissue evidence="1">Shoot tissue taken approximately 20 cm above the soil surface</tissue>
    </source>
</reference>
<protein>
    <submittedName>
        <fullName evidence="1">Uncharacterized protein</fullName>
    </submittedName>
</protein>
<dbReference type="EMBL" id="GBRH01266601">
    <property type="protein sequence ID" value="JAD31294.1"/>
    <property type="molecule type" value="Transcribed_RNA"/>
</dbReference>
<organism evidence="1">
    <name type="scientific">Arundo donax</name>
    <name type="common">Giant reed</name>
    <name type="synonym">Donax arundinaceus</name>
    <dbReference type="NCBI Taxonomy" id="35708"/>
    <lineage>
        <taxon>Eukaryota</taxon>
        <taxon>Viridiplantae</taxon>
        <taxon>Streptophyta</taxon>
        <taxon>Embryophyta</taxon>
        <taxon>Tracheophyta</taxon>
        <taxon>Spermatophyta</taxon>
        <taxon>Magnoliopsida</taxon>
        <taxon>Liliopsida</taxon>
        <taxon>Poales</taxon>
        <taxon>Poaceae</taxon>
        <taxon>PACMAD clade</taxon>
        <taxon>Arundinoideae</taxon>
        <taxon>Arundineae</taxon>
        <taxon>Arundo</taxon>
    </lineage>
</organism>
<reference evidence="1" key="2">
    <citation type="journal article" date="2015" name="Data Brief">
        <title>Shoot transcriptome of the giant reed, Arundo donax.</title>
        <authorList>
            <person name="Barrero R.A."/>
            <person name="Guerrero F.D."/>
            <person name="Moolhuijzen P."/>
            <person name="Goolsby J.A."/>
            <person name="Tidwell J."/>
            <person name="Bellgard S.E."/>
            <person name="Bellgard M.I."/>
        </authorList>
    </citation>
    <scope>NUCLEOTIDE SEQUENCE</scope>
    <source>
        <tissue evidence="1">Shoot tissue taken approximately 20 cm above the soil surface</tissue>
    </source>
</reference>